<dbReference type="CDD" id="cd05534">
    <property type="entry name" value="POLBc_zeta"/>
    <property type="match status" value="1"/>
</dbReference>
<keyword evidence="6" id="KW-0227">DNA damage</keyword>
<dbReference type="InterPro" id="IPR030559">
    <property type="entry name" value="PolZ_Rev3"/>
</dbReference>
<dbReference type="Gene3D" id="3.90.1600.10">
    <property type="entry name" value="Palm domain of DNA polymerase"/>
    <property type="match status" value="1"/>
</dbReference>
<dbReference type="SUPFAM" id="SSF53098">
    <property type="entry name" value="Ribonuclease H-like"/>
    <property type="match status" value="1"/>
</dbReference>
<dbReference type="InterPro" id="IPR036397">
    <property type="entry name" value="RNaseH_sf"/>
</dbReference>
<dbReference type="GO" id="GO:0051539">
    <property type="term" value="F:4 iron, 4 sulfur cluster binding"/>
    <property type="evidence" value="ECO:0007669"/>
    <property type="project" value="UniProtKB-KW"/>
</dbReference>
<keyword evidence="13" id="KW-0004">4Fe-4S</keyword>
<evidence type="ECO:0000256" key="11">
    <source>
        <dbReference type="ARBA" id="ARBA00023204"/>
    </source>
</evidence>
<accession>A0A336LYV4</accession>
<name>A0A336LYV4_CULSO</name>
<evidence type="ECO:0000256" key="2">
    <source>
        <dbReference type="ARBA" id="ARBA00005755"/>
    </source>
</evidence>
<dbReference type="GO" id="GO:0003887">
    <property type="term" value="F:DNA-directed DNA polymerase activity"/>
    <property type="evidence" value="ECO:0007669"/>
    <property type="project" value="UniProtKB-KW"/>
</dbReference>
<dbReference type="PANTHER" id="PTHR45812:SF1">
    <property type="entry name" value="DNA POLYMERASE ZETA CATALYTIC SUBUNIT"/>
    <property type="match status" value="1"/>
</dbReference>
<dbReference type="InterPro" id="IPR056447">
    <property type="entry name" value="REV3_N"/>
</dbReference>
<keyword evidence="3 13" id="KW-0808">Transferase</keyword>
<dbReference type="SUPFAM" id="SSF56672">
    <property type="entry name" value="DNA/RNA polymerases"/>
    <property type="match status" value="1"/>
</dbReference>
<keyword evidence="5 13" id="KW-0479">Metal-binding</keyword>
<dbReference type="FunFam" id="1.10.287.690:FF:000002">
    <property type="entry name" value="DNA polymerase zeta"/>
    <property type="match status" value="1"/>
</dbReference>
<dbReference type="Pfam" id="PF24055">
    <property type="entry name" value="POL3_N"/>
    <property type="match status" value="1"/>
</dbReference>
<dbReference type="Gene3D" id="1.10.132.60">
    <property type="entry name" value="DNA polymerase family B, C-terminal domain"/>
    <property type="match status" value="1"/>
</dbReference>
<dbReference type="Gene3D" id="1.10.287.690">
    <property type="entry name" value="Helix hairpin bin"/>
    <property type="match status" value="1"/>
</dbReference>
<feature type="region of interest" description="Disordered" evidence="14">
    <location>
        <begin position="858"/>
        <end position="879"/>
    </location>
</feature>
<evidence type="ECO:0000256" key="1">
    <source>
        <dbReference type="ARBA" id="ARBA00001966"/>
    </source>
</evidence>
<dbReference type="PRINTS" id="PR00106">
    <property type="entry name" value="DNAPOLB"/>
</dbReference>
<keyword evidence="7 13" id="KW-0862">Zinc</keyword>
<gene>
    <name evidence="20" type="primary">CSON008361</name>
</gene>
<keyword evidence="13" id="KW-0539">Nucleus</keyword>
<evidence type="ECO:0000256" key="13">
    <source>
        <dbReference type="RuleBase" id="RU000442"/>
    </source>
</evidence>
<reference evidence="20" key="1">
    <citation type="submission" date="2018-07" db="EMBL/GenBank/DDBJ databases">
        <authorList>
            <person name="Quirk P.G."/>
            <person name="Krulwich T.A."/>
        </authorList>
    </citation>
    <scope>NUCLEOTIDE SEQUENCE</scope>
</reference>
<feature type="compositionally biased region" description="Low complexity" evidence="14">
    <location>
        <begin position="319"/>
        <end position="338"/>
    </location>
</feature>
<feature type="region of interest" description="Disordered" evidence="14">
    <location>
        <begin position="315"/>
        <end position="351"/>
    </location>
</feature>
<keyword evidence="8 13" id="KW-0239">DNA-directed DNA polymerase</keyword>
<evidence type="ECO:0000256" key="10">
    <source>
        <dbReference type="ARBA" id="ARBA00023014"/>
    </source>
</evidence>
<dbReference type="EMBL" id="UFQT01000316">
    <property type="protein sequence ID" value="SSX23164.1"/>
    <property type="molecule type" value="Genomic_DNA"/>
</dbReference>
<dbReference type="FunFam" id="1.10.132.60:FF:000005">
    <property type="entry name" value="Putative DNA polymerase zeta catalytic subunit"/>
    <property type="match status" value="1"/>
</dbReference>
<dbReference type="CDD" id="cd05778">
    <property type="entry name" value="DNA_polB_zeta_exo"/>
    <property type="match status" value="1"/>
</dbReference>
<dbReference type="Gene3D" id="3.30.342.10">
    <property type="entry name" value="DNA Polymerase, chain B, domain 1"/>
    <property type="match status" value="1"/>
</dbReference>
<dbReference type="PANTHER" id="PTHR45812">
    <property type="entry name" value="DNA POLYMERASE ZETA CATALYTIC SUBUNIT"/>
    <property type="match status" value="1"/>
</dbReference>
<dbReference type="EC" id="2.7.7.7" evidence="13"/>
<dbReference type="Pfam" id="PF14260">
    <property type="entry name" value="zf-C4pol"/>
    <property type="match status" value="1"/>
</dbReference>
<feature type="domain" description="DNA-directed DNA polymerase family B exonuclease" evidence="16">
    <location>
        <begin position="986"/>
        <end position="1172"/>
    </location>
</feature>
<dbReference type="InterPro" id="IPR025687">
    <property type="entry name" value="Znf-C4pol"/>
</dbReference>
<comment type="similarity">
    <text evidence="2 13">Belongs to the DNA polymerase type-B family.</text>
</comment>
<dbReference type="GO" id="GO:0006260">
    <property type="term" value="P:DNA replication"/>
    <property type="evidence" value="ECO:0007669"/>
    <property type="project" value="UniProtKB-KW"/>
</dbReference>
<keyword evidence="9 13" id="KW-0408">Iron</keyword>
<evidence type="ECO:0000256" key="6">
    <source>
        <dbReference type="ARBA" id="ARBA00022763"/>
    </source>
</evidence>
<evidence type="ECO:0000256" key="5">
    <source>
        <dbReference type="ARBA" id="ARBA00022723"/>
    </source>
</evidence>
<comment type="catalytic activity">
    <reaction evidence="12 13">
        <text>DNA(n) + a 2'-deoxyribonucleoside 5'-triphosphate = DNA(n+1) + diphosphate</text>
        <dbReference type="Rhea" id="RHEA:22508"/>
        <dbReference type="Rhea" id="RHEA-COMP:17339"/>
        <dbReference type="Rhea" id="RHEA-COMP:17340"/>
        <dbReference type="ChEBI" id="CHEBI:33019"/>
        <dbReference type="ChEBI" id="CHEBI:61560"/>
        <dbReference type="ChEBI" id="CHEBI:173112"/>
        <dbReference type="EC" id="2.7.7.7"/>
    </reaction>
</comment>
<dbReference type="Gene3D" id="3.30.420.10">
    <property type="entry name" value="Ribonuclease H-like superfamily/Ribonuclease H"/>
    <property type="match status" value="1"/>
</dbReference>
<evidence type="ECO:0000256" key="14">
    <source>
        <dbReference type="SAM" id="MobiDB-lite"/>
    </source>
</evidence>
<dbReference type="GO" id="GO:0008270">
    <property type="term" value="F:zinc ion binding"/>
    <property type="evidence" value="ECO:0007669"/>
    <property type="project" value="UniProtKB-KW"/>
</dbReference>
<evidence type="ECO:0000259" key="16">
    <source>
        <dbReference type="Pfam" id="PF03104"/>
    </source>
</evidence>
<evidence type="ECO:0000256" key="7">
    <source>
        <dbReference type="ARBA" id="ARBA00022833"/>
    </source>
</evidence>
<dbReference type="GO" id="GO:0042276">
    <property type="term" value="P:error-prone translesion synthesis"/>
    <property type="evidence" value="ECO:0007669"/>
    <property type="project" value="TreeGrafter"/>
</dbReference>
<evidence type="ECO:0000256" key="4">
    <source>
        <dbReference type="ARBA" id="ARBA00022695"/>
    </source>
</evidence>
<evidence type="ECO:0000259" key="15">
    <source>
        <dbReference type="Pfam" id="PF00136"/>
    </source>
</evidence>
<dbReference type="SMART" id="SM00486">
    <property type="entry name" value="POLBc"/>
    <property type="match status" value="1"/>
</dbReference>
<keyword evidence="11" id="KW-0234">DNA repair</keyword>
<protein>
    <recommendedName>
        <fullName evidence="13">DNA polymerase</fullName>
        <ecNumber evidence="13">2.7.7.7</ecNumber>
    </recommendedName>
</protein>
<evidence type="ECO:0000313" key="20">
    <source>
        <dbReference type="EMBL" id="SSX23164.1"/>
    </source>
</evidence>
<evidence type="ECO:0000256" key="8">
    <source>
        <dbReference type="ARBA" id="ARBA00022932"/>
    </source>
</evidence>
<feature type="domain" description="DNA polymerase zeta catalytic subunit N-terminal" evidence="19">
    <location>
        <begin position="8"/>
        <end position="59"/>
    </location>
</feature>
<dbReference type="InterPro" id="IPR017964">
    <property type="entry name" value="DNA-dir_DNA_pol_B_CS"/>
</dbReference>
<evidence type="ECO:0000259" key="17">
    <source>
        <dbReference type="Pfam" id="PF14260"/>
    </source>
</evidence>
<dbReference type="VEuPathDB" id="VectorBase:CSON008361"/>
<dbReference type="InterPro" id="IPR043502">
    <property type="entry name" value="DNA/RNA_pol_sf"/>
</dbReference>
<dbReference type="GO" id="GO:0016035">
    <property type="term" value="C:zeta DNA polymerase complex"/>
    <property type="evidence" value="ECO:0007669"/>
    <property type="project" value="InterPro"/>
</dbReference>
<dbReference type="InterPro" id="IPR006133">
    <property type="entry name" value="DNA-dir_DNA_pol_B_exonuc"/>
</dbReference>
<dbReference type="GO" id="GO:0005634">
    <property type="term" value="C:nucleus"/>
    <property type="evidence" value="ECO:0007669"/>
    <property type="project" value="UniProtKB-SubCell"/>
</dbReference>
<dbReference type="Pfam" id="PF24065">
    <property type="entry name" value="REV3_N"/>
    <property type="match status" value="1"/>
</dbReference>
<dbReference type="FunFam" id="3.30.420.10:FF:000024">
    <property type="entry name" value="DNA polymerase zeta catalytic subunit"/>
    <property type="match status" value="1"/>
</dbReference>
<keyword evidence="10 13" id="KW-0411">Iron-sulfur</keyword>
<keyword evidence="13" id="KW-0235">DNA replication</keyword>
<evidence type="ECO:0000256" key="12">
    <source>
        <dbReference type="ARBA" id="ARBA00049244"/>
    </source>
</evidence>
<dbReference type="InterPro" id="IPR006134">
    <property type="entry name" value="DNA-dir_DNA_pol_B_multi_dom"/>
</dbReference>
<feature type="compositionally biased region" description="Low complexity" evidence="14">
    <location>
        <begin position="912"/>
        <end position="931"/>
    </location>
</feature>
<feature type="domain" description="C4-type zinc-finger of DNA polymerase delta" evidence="17">
    <location>
        <begin position="1736"/>
        <end position="1804"/>
    </location>
</feature>
<feature type="region of interest" description="Disordered" evidence="14">
    <location>
        <begin position="906"/>
        <end position="937"/>
    </location>
</feature>
<dbReference type="GO" id="GO:0000166">
    <property type="term" value="F:nucleotide binding"/>
    <property type="evidence" value="ECO:0007669"/>
    <property type="project" value="InterPro"/>
</dbReference>
<dbReference type="InterPro" id="IPR056435">
    <property type="entry name" value="DPOD/Z_N"/>
</dbReference>
<proteinExistence type="inferred from homology"/>
<dbReference type="Pfam" id="PF03104">
    <property type="entry name" value="DNA_pol_B_exo1"/>
    <property type="match status" value="1"/>
</dbReference>
<dbReference type="PROSITE" id="PS00116">
    <property type="entry name" value="DNA_POLYMERASE_B"/>
    <property type="match status" value="1"/>
</dbReference>
<dbReference type="InterPro" id="IPR012337">
    <property type="entry name" value="RNaseH-like_sf"/>
</dbReference>
<dbReference type="GO" id="GO:0000724">
    <property type="term" value="P:double-strand break repair via homologous recombination"/>
    <property type="evidence" value="ECO:0007669"/>
    <property type="project" value="TreeGrafter"/>
</dbReference>
<feature type="domain" description="DNA polymerase delta/zeta catalytic subunit N-terminal" evidence="18">
    <location>
        <begin position="60"/>
        <end position="139"/>
    </location>
</feature>
<evidence type="ECO:0000259" key="19">
    <source>
        <dbReference type="Pfam" id="PF24065"/>
    </source>
</evidence>
<dbReference type="GO" id="GO:0003677">
    <property type="term" value="F:DNA binding"/>
    <property type="evidence" value="ECO:0007669"/>
    <property type="project" value="UniProtKB-KW"/>
</dbReference>
<keyword evidence="13" id="KW-0238">DNA-binding</keyword>
<keyword evidence="4 13" id="KW-0548">Nucleotidyltransferase</keyword>
<dbReference type="Pfam" id="PF00136">
    <property type="entry name" value="DNA_pol_B"/>
    <property type="match status" value="1"/>
</dbReference>
<dbReference type="InterPro" id="IPR042087">
    <property type="entry name" value="DNA_pol_B_thumb"/>
</dbReference>
<keyword evidence="13" id="KW-0863">Zinc-finger</keyword>
<evidence type="ECO:0000256" key="3">
    <source>
        <dbReference type="ARBA" id="ARBA00022679"/>
    </source>
</evidence>
<evidence type="ECO:0000256" key="9">
    <source>
        <dbReference type="ARBA" id="ARBA00023004"/>
    </source>
</evidence>
<comment type="cofactor">
    <cofactor evidence="1 13">
        <name>[4Fe-4S] cluster</name>
        <dbReference type="ChEBI" id="CHEBI:49883"/>
    </cofactor>
</comment>
<feature type="compositionally biased region" description="Polar residues" evidence="14">
    <location>
        <begin position="860"/>
        <end position="877"/>
    </location>
</feature>
<dbReference type="InterPro" id="IPR006172">
    <property type="entry name" value="DNA-dir_DNA_pol_B"/>
</dbReference>
<comment type="subcellular location">
    <subcellularLocation>
        <location evidence="13">Nucleus</location>
    </subcellularLocation>
</comment>
<sequence length="1827" mass="208864">MDKTVEAIRIVTIDFYLTKPIQGLDSCYSELQNTVIKQVPIIRIFGSNKDGNKVCAHIHGVFPYLYIPFDEKEVDNTGKYFQQLACSLDKAINISLGKGESVRQYVYKILLVKGIPFYGFHEKEVHFLKIYLYHPGLIKRAANLLLNGAIMNKSFQPHESHIPYILQFMIDHNLYGMSQVFVPQELIIHRKENSSETDALQKLTLSSIEFDMMAVHILNRALLYQKNDINCVNPGIASLWEDEKIRRGCNTTSELEPPLSQIREYVKLSRSDEYFREILKLKLSERPLSDTIIEDQMNSTAEMERLIVMDCEANEVEPQSKSQKSKSSQSGSLFSSSGSERHDENEDQSNDLDRTIVNEELVMNLTQNPLNVTLQEEDYELLRIMKELEENEGQALDDDSALAQCSQLPRAETNENNKIFTQVKDIEEEDEDELDFTMMNFDPDFDEDESDDFASKTRNKDLTTALENLTANFPQFDGGYDLRSTKSGSDNRTKNISMQNKTWFNKNQPPKLQELKIIVEKLKSNEILSSLNCTPTNNGIKKEENSNIFSFDTDFLNKIITSPIPGPSGVQKTHNFSTAHVTPDKFQSHVSHESDESEDDPLIQSFYDRTLMFDASIIFSSDSDFNDDNLSIEPQKDEKIVICPKCEPPSVDEVQKSMFEFYEAKKPVYKDFNDVTKKREVGHNILHITGDCLKACPSFESEVLEINNQGSIINELRREKYKDITGTQKNLPSIEKINEYLIKDDVVILDTIHKPPTVNEAKRWVKARQNQSDDNKEIFERPKNIEDDSPAKAKLEKPMNVMIPEKDDDLDTSVIDSSLNESSFSASIEMSDRKRKQEKFAFNVSSKSPLSLILDEENTNLDNQRSATPNTSRNSLSYIRRRKRSRLSLSKKLHIQRAIAESPDLGVSILNDDSSPATSQTSQSSNQSNDTSEIRNSVESATSRLNLNSTYGFSLTSTDASILDKSQHFKVDLENLKTANAKCEYTFLTVINLELHVQTRADLKPDPIMDSITALFYTIHNDVPENVSISQSKTGMIVYGLSELEINIFKRSDLKADILVVTSETALFEHFIELVRHWDPDIFAGYEIERSSWGYLIDRGNVLDFDMVSLLSRILPQDYRRGNKEMPQNFEENPGQDREYESDIQIRGRILLNVWRLIRHEIALTSYTFENVMYHIMHQRCALHSFKFFTNCWNNPKTMWIVADYYLSKIRGTFAILDTLDLIGRTCELAKLFGIQFYEVLSRGSQFRVESMMMRIAKARNYVGVSPSVQQRAYMRAPEYLPLILEPQSRLFTDPLIVLDFQSLYPSVIIGYNYCFSTCLGRVEHLGTKDEFEFGATKLKISPDILDQLVEQNQITISPCGVAFVTPDVRKGVLPQMLKEILDTRLMVKQSMKIHKTNKVLQRVLHSRQLGLKLIANVTYGYTAANFSGRMPCVEVGDSVVSKGRETLERAIKFVEANKEWRAEVVYGDTDSLFILLPGRDRASAFIIGQEIAEAVTEDNPTPIKLKFEKVYQPCILQTKKRYVGYMYETPDQIDPIYEAKGIETVRRDGCPIVAKTLEKTLRILFETLDVSAVKRYINRQFTKILRDEISIQDLIFAKEFRGMNGYKPGACVPAMELTKKWILKDPRNIPLSGERVPFVIANGPPGLPLIRLVRSPHELLADKALKINSFYYITKVLVPPLNRCLLLIGADVREWLSDLPRITKLTGATTTTDGSLVNFNYKKSTIAQYFATTNCIVECGNQTVKPGFCTECLSNPQKSVVKLTSNMMMLDRKMHQIEKICQSCCARSIHYECISLDCPVLYKLNTSKHNFTQIETLREFLETEFF</sequence>
<feature type="domain" description="DNA-directed DNA polymerase family B multifunctional" evidence="15">
    <location>
        <begin position="1236"/>
        <end position="1686"/>
    </location>
</feature>
<dbReference type="OMA" id="CYSELRG"/>
<organism evidence="20">
    <name type="scientific">Culicoides sonorensis</name>
    <name type="common">Biting midge</name>
    <dbReference type="NCBI Taxonomy" id="179676"/>
    <lineage>
        <taxon>Eukaryota</taxon>
        <taxon>Metazoa</taxon>
        <taxon>Ecdysozoa</taxon>
        <taxon>Arthropoda</taxon>
        <taxon>Hexapoda</taxon>
        <taxon>Insecta</taxon>
        <taxon>Pterygota</taxon>
        <taxon>Neoptera</taxon>
        <taxon>Endopterygota</taxon>
        <taxon>Diptera</taxon>
        <taxon>Nematocera</taxon>
        <taxon>Chironomoidea</taxon>
        <taxon>Ceratopogonidae</taxon>
        <taxon>Ceratopogoninae</taxon>
        <taxon>Culicoides</taxon>
        <taxon>Monoculicoides</taxon>
    </lineage>
</organism>
<dbReference type="InterPro" id="IPR023211">
    <property type="entry name" value="DNA_pol_palm_dom_sf"/>
</dbReference>
<evidence type="ECO:0000259" key="18">
    <source>
        <dbReference type="Pfam" id="PF24055"/>
    </source>
</evidence>